<dbReference type="InterPro" id="IPR043129">
    <property type="entry name" value="ATPase_NBD"/>
</dbReference>
<dbReference type="GO" id="GO:0002949">
    <property type="term" value="P:tRNA threonylcarbamoyladenosine modification"/>
    <property type="evidence" value="ECO:0007669"/>
    <property type="project" value="InterPro"/>
</dbReference>
<dbReference type="SUPFAM" id="SSF53067">
    <property type="entry name" value="Actin-like ATPase domain"/>
    <property type="match status" value="2"/>
</dbReference>
<dbReference type="AlphaFoldDB" id="A0A841FW09"/>
<keyword evidence="3" id="KW-1185">Reference proteome</keyword>
<comment type="caution">
    <text evidence="2">The sequence shown here is derived from an EMBL/GenBank/DDBJ whole genome shotgun (WGS) entry which is preliminary data.</text>
</comment>
<evidence type="ECO:0000313" key="3">
    <source>
        <dbReference type="Proteomes" id="UP000548476"/>
    </source>
</evidence>
<dbReference type="Proteomes" id="UP000548476">
    <property type="component" value="Unassembled WGS sequence"/>
</dbReference>
<dbReference type="Pfam" id="PF00814">
    <property type="entry name" value="TsaD"/>
    <property type="match status" value="1"/>
</dbReference>
<dbReference type="RefSeq" id="WP_184789497.1">
    <property type="nucleotide sequence ID" value="NZ_BONT01000033.1"/>
</dbReference>
<proteinExistence type="predicted"/>
<dbReference type="EMBL" id="JACHGT010000009">
    <property type="protein sequence ID" value="MBB6036669.1"/>
    <property type="molecule type" value="Genomic_DNA"/>
</dbReference>
<dbReference type="CDD" id="cd24032">
    <property type="entry name" value="ASKHA_NBD_TsaB"/>
    <property type="match status" value="1"/>
</dbReference>
<feature type="domain" description="Gcp-like" evidence="1">
    <location>
        <begin position="36"/>
        <end position="145"/>
    </location>
</feature>
<dbReference type="PANTHER" id="PTHR11735:SF11">
    <property type="entry name" value="TRNA THREONYLCARBAMOYLADENOSINE BIOSYNTHESIS PROTEIN TSAB"/>
    <property type="match status" value="1"/>
</dbReference>
<reference evidence="2 3" key="1">
    <citation type="submission" date="2020-08" db="EMBL/GenBank/DDBJ databases">
        <title>Genomic Encyclopedia of Type Strains, Phase IV (KMG-IV): sequencing the most valuable type-strain genomes for metagenomic binning, comparative biology and taxonomic classification.</title>
        <authorList>
            <person name="Goeker M."/>
        </authorList>
    </citation>
    <scope>NUCLEOTIDE SEQUENCE [LARGE SCALE GENOMIC DNA]</scope>
    <source>
        <strain evidence="2 3">YIM 65646</strain>
    </source>
</reference>
<protein>
    <submittedName>
        <fullName evidence="2">tRNA threonylcarbamoyl adenosine modification protein YeaZ</fullName>
    </submittedName>
</protein>
<dbReference type="InterPro" id="IPR022496">
    <property type="entry name" value="T6A_TsaB"/>
</dbReference>
<dbReference type="InterPro" id="IPR000905">
    <property type="entry name" value="Gcp-like_dom"/>
</dbReference>
<evidence type="ECO:0000259" key="1">
    <source>
        <dbReference type="Pfam" id="PF00814"/>
    </source>
</evidence>
<dbReference type="PANTHER" id="PTHR11735">
    <property type="entry name" value="TRNA N6-ADENOSINE THREONYLCARBAMOYLTRANSFERASE"/>
    <property type="match status" value="1"/>
</dbReference>
<dbReference type="Gene3D" id="3.30.420.40">
    <property type="match status" value="2"/>
</dbReference>
<accession>A0A841FW09</accession>
<sequence>MHVLAVDTSTPATAAAVLDVSDTAVTVVSEHRVVDARAHGESLSPLIAKALAEAGIAPGDLAAIVAGVGPGPFTGLRVGLVTAAAMGHALVVPTYGVCSLDALGAGTNGRVLAATDARRREVYWAVYDNGERVEGPSVDKPADLSLDGVDTAIGDGALLYAEVLGVEVGEEPRYPVLRALVEVAADRVRASAVGELLTPLYLRRPDATPPPGVVVT</sequence>
<gene>
    <name evidence="2" type="ORF">HNR73_004540</name>
</gene>
<dbReference type="NCBIfam" id="TIGR03725">
    <property type="entry name" value="T6A_YeaZ"/>
    <property type="match status" value="1"/>
</dbReference>
<evidence type="ECO:0000313" key="2">
    <source>
        <dbReference type="EMBL" id="MBB6036669.1"/>
    </source>
</evidence>
<organism evidence="2 3">
    <name type="scientific">Phytomonospora endophytica</name>
    <dbReference type="NCBI Taxonomy" id="714109"/>
    <lineage>
        <taxon>Bacteria</taxon>
        <taxon>Bacillati</taxon>
        <taxon>Actinomycetota</taxon>
        <taxon>Actinomycetes</taxon>
        <taxon>Micromonosporales</taxon>
        <taxon>Micromonosporaceae</taxon>
        <taxon>Phytomonospora</taxon>
    </lineage>
</organism>
<dbReference type="GO" id="GO:0005829">
    <property type="term" value="C:cytosol"/>
    <property type="evidence" value="ECO:0007669"/>
    <property type="project" value="TreeGrafter"/>
</dbReference>
<name>A0A841FW09_9ACTN</name>